<proteinExistence type="predicted"/>
<protein>
    <submittedName>
        <fullName evidence="9">Diguanylate cyclase</fullName>
        <ecNumber evidence="9">2.7.7.65</ecNumber>
    </submittedName>
</protein>
<reference evidence="9" key="1">
    <citation type="submission" date="2022-08" db="EMBL/GenBank/DDBJ databases">
        <authorList>
            <person name="Wang H."/>
        </authorList>
    </citation>
    <scope>NUCLEOTIDE SEQUENCE</scope>
    <source>
        <strain evidence="9">XJK33-1</strain>
    </source>
</reference>
<keyword evidence="4" id="KW-0283">Flagellar rotation</keyword>
<comment type="cofactor">
    <cofactor evidence="1">
        <name>Mg(2+)</name>
        <dbReference type="ChEBI" id="CHEBI:18420"/>
    </cofactor>
</comment>
<dbReference type="PANTHER" id="PTHR44591">
    <property type="entry name" value="STRESS RESPONSE REGULATOR PROTEIN 1"/>
    <property type="match status" value="1"/>
</dbReference>
<evidence type="ECO:0000313" key="10">
    <source>
        <dbReference type="Proteomes" id="UP001176223"/>
    </source>
</evidence>
<dbReference type="GO" id="GO:0052621">
    <property type="term" value="F:diguanylate cyclase activity"/>
    <property type="evidence" value="ECO:0007669"/>
    <property type="project" value="UniProtKB-EC"/>
</dbReference>
<sequence>MMRKILLIDDNKMLSKLLAKKIQNTLNYEVDIAHTMAEAIAMLNNDYFLSFVDLCLPDAMNGEIVDVVADKIPAIVLTASNDTNKREEFMHKNILDYIFKESDTCVDQILDAISTLSYYAKTKVILAMAKLPERNEIKKFLSQRLFKVLAAAHGEEALLYLKDNDDTKLIIADAKMPVVSGEELLTEIRAKYNDDDLGVILLGEKDDVAEARVLKNGANDYLIKPLLKELFNCRLDRVLNYMQDKKFIKTYNNLDHTSGLKDHYTFRSEVEDYLNDIASGEQEFAFAFLDIDELKSINDEYGFEIGDSIIKICADEMIAETKGRDILGRYSAEKFGILLKNISQERALKILSRIRVNIKNAGILINLDELFFTASLGVVFANSGAKLDDLVEKASKALSAAKNNGKDRIEVCS</sequence>
<accession>A0ABT7I2M6</accession>
<comment type="caution">
    <text evidence="9">The sequence shown here is derived from an EMBL/GenBank/DDBJ whole genome shotgun (WGS) entry which is preliminary data.</text>
</comment>
<evidence type="ECO:0000256" key="6">
    <source>
        <dbReference type="PROSITE-ProRule" id="PRU00169"/>
    </source>
</evidence>
<dbReference type="Gene3D" id="3.40.50.2300">
    <property type="match status" value="2"/>
</dbReference>
<feature type="modified residue" description="4-aspartylphosphate" evidence="6">
    <location>
        <position position="173"/>
    </location>
</feature>
<organism evidence="9 10">
    <name type="scientific">Campylobacter felis</name>
    <dbReference type="NCBI Taxonomy" id="2974565"/>
    <lineage>
        <taxon>Bacteria</taxon>
        <taxon>Pseudomonadati</taxon>
        <taxon>Campylobacterota</taxon>
        <taxon>Epsilonproteobacteria</taxon>
        <taxon>Campylobacterales</taxon>
        <taxon>Campylobacteraceae</taxon>
        <taxon>Campylobacter</taxon>
    </lineage>
</organism>
<keyword evidence="9" id="KW-0808">Transferase</keyword>
<dbReference type="Pfam" id="PF00072">
    <property type="entry name" value="Response_reg"/>
    <property type="match status" value="2"/>
</dbReference>
<keyword evidence="3 6" id="KW-0597">Phosphoprotein</keyword>
<name>A0ABT7I2M6_9BACT</name>
<dbReference type="CDD" id="cd01949">
    <property type="entry name" value="GGDEF"/>
    <property type="match status" value="1"/>
</dbReference>
<evidence type="ECO:0000256" key="2">
    <source>
        <dbReference type="ARBA" id="ARBA00022500"/>
    </source>
</evidence>
<dbReference type="Pfam" id="PF00990">
    <property type="entry name" value="GGDEF"/>
    <property type="match status" value="1"/>
</dbReference>
<gene>
    <name evidence="9" type="ORF">NYG95_01680</name>
</gene>
<dbReference type="SMART" id="SM00267">
    <property type="entry name" value="GGDEF"/>
    <property type="match status" value="1"/>
</dbReference>
<dbReference type="RefSeq" id="WP_270976398.1">
    <property type="nucleotide sequence ID" value="NZ_JANURS010000001.1"/>
</dbReference>
<dbReference type="SMART" id="SM00448">
    <property type="entry name" value="REC"/>
    <property type="match status" value="2"/>
</dbReference>
<keyword evidence="10" id="KW-1185">Reference proteome</keyword>
<feature type="domain" description="Response regulatory" evidence="7">
    <location>
        <begin position="4"/>
        <end position="115"/>
    </location>
</feature>
<feature type="modified residue" description="4-aspartylphosphate" evidence="6">
    <location>
        <position position="53"/>
    </location>
</feature>
<dbReference type="InterPro" id="IPR001789">
    <property type="entry name" value="Sig_transdc_resp-reg_receiver"/>
</dbReference>
<dbReference type="EMBL" id="JANURU010000002">
    <property type="protein sequence ID" value="MDL0146353.1"/>
    <property type="molecule type" value="Genomic_DNA"/>
</dbReference>
<feature type="domain" description="Response regulatory" evidence="7">
    <location>
        <begin position="123"/>
        <end position="239"/>
    </location>
</feature>
<dbReference type="InterPro" id="IPR029787">
    <property type="entry name" value="Nucleotide_cyclase"/>
</dbReference>
<evidence type="ECO:0000256" key="5">
    <source>
        <dbReference type="ARBA" id="ARBA00023012"/>
    </source>
</evidence>
<keyword evidence="2" id="KW-0145">Chemotaxis</keyword>
<evidence type="ECO:0000259" key="8">
    <source>
        <dbReference type="PROSITE" id="PS50887"/>
    </source>
</evidence>
<dbReference type="SUPFAM" id="SSF55073">
    <property type="entry name" value="Nucleotide cyclase"/>
    <property type="match status" value="1"/>
</dbReference>
<dbReference type="PANTHER" id="PTHR44591:SF14">
    <property type="entry name" value="PROTEIN PILG"/>
    <property type="match status" value="1"/>
</dbReference>
<evidence type="ECO:0000256" key="4">
    <source>
        <dbReference type="ARBA" id="ARBA00022779"/>
    </source>
</evidence>
<dbReference type="PROSITE" id="PS50887">
    <property type="entry name" value="GGDEF"/>
    <property type="match status" value="1"/>
</dbReference>
<reference evidence="9" key="2">
    <citation type="journal article" date="2023" name="Microorganisms">
        <title>Isolation and Genomic Characteristics of Cat-Borne Campylobacter felis sp. nov. and Sheep-Borne Campylobacter ovis sp. nov.</title>
        <authorList>
            <person name="Wang H."/>
            <person name="Li Y."/>
            <person name="Gu Y."/>
            <person name="Zhou G."/>
            <person name="Chen X."/>
            <person name="Zhang X."/>
            <person name="Shao Z."/>
            <person name="Zhang J."/>
            <person name="Zhang M."/>
        </authorList>
    </citation>
    <scope>NUCLEOTIDE SEQUENCE</scope>
    <source>
        <strain evidence="9">XJK33-1</strain>
    </source>
</reference>
<evidence type="ECO:0000256" key="1">
    <source>
        <dbReference type="ARBA" id="ARBA00001946"/>
    </source>
</evidence>
<dbReference type="InterPro" id="IPR043128">
    <property type="entry name" value="Rev_trsase/Diguanyl_cyclase"/>
</dbReference>
<dbReference type="PROSITE" id="PS50110">
    <property type="entry name" value="RESPONSE_REGULATORY"/>
    <property type="match status" value="2"/>
</dbReference>
<dbReference type="SUPFAM" id="SSF52172">
    <property type="entry name" value="CheY-like"/>
    <property type="match status" value="2"/>
</dbReference>
<feature type="domain" description="GGDEF" evidence="8">
    <location>
        <begin position="282"/>
        <end position="413"/>
    </location>
</feature>
<keyword evidence="9" id="KW-0548">Nucleotidyltransferase</keyword>
<evidence type="ECO:0000256" key="3">
    <source>
        <dbReference type="ARBA" id="ARBA00022553"/>
    </source>
</evidence>
<dbReference type="InterPro" id="IPR050595">
    <property type="entry name" value="Bact_response_regulator"/>
</dbReference>
<dbReference type="Gene3D" id="3.30.70.270">
    <property type="match status" value="1"/>
</dbReference>
<evidence type="ECO:0000259" key="7">
    <source>
        <dbReference type="PROSITE" id="PS50110"/>
    </source>
</evidence>
<dbReference type="Proteomes" id="UP001176223">
    <property type="component" value="Unassembled WGS sequence"/>
</dbReference>
<dbReference type="NCBIfam" id="TIGR00254">
    <property type="entry name" value="GGDEF"/>
    <property type="match status" value="1"/>
</dbReference>
<dbReference type="InterPro" id="IPR000160">
    <property type="entry name" value="GGDEF_dom"/>
</dbReference>
<keyword evidence="5" id="KW-0902">Two-component regulatory system</keyword>
<dbReference type="InterPro" id="IPR011006">
    <property type="entry name" value="CheY-like_superfamily"/>
</dbReference>
<dbReference type="EC" id="2.7.7.65" evidence="9"/>
<evidence type="ECO:0000313" key="9">
    <source>
        <dbReference type="EMBL" id="MDL0146353.1"/>
    </source>
</evidence>